<keyword evidence="2" id="KW-0548">Nucleotidyltransferase</keyword>
<accession>A0A0B7FGS9</accession>
<evidence type="ECO:0000256" key="6">
    <source>
        <dbReference type="ARBA" id="ARBA00022801"/>
    </source>
</evidence>
<keyword evidence="8" id="KW-0694">RNA-binding</keyword>
<evidence type="ECO:0000256" key="9">
    <source>
        <dbReference type="ARBA" id="ARBA00022908"/>
    </source>
</evidence>
<dbReference type="GO" id="GO:0004519">
    <property type="term" value="F:endonuclease activity"/>
    <property type="evidence" value="ECO:0007669"/>
    <property type="project" value="UniProtKB-KW"/>
</dbReference>
<dbReference type="InterPro" id="IPR001584">
    <property type="entry name" value="Integrase_cat-core"/>
</dbReference>
<evidence type="ECO:0000256" key="15">
    <source>
        <dbReference type="ARBA" id="ARBA00049244"/>
    </source>
</evidence>
<dbReference type="EMBL" id="LN679380">
    <property type="protein sequence ID" value="CEL57201.1"/>
    <property type="molecule type" value="Genomic_DNA"/>
</dbReference>
<dbReference type="GO" id="GO:0006310">
    <property type="term" value="P:DNA recombination"/>
    <property type="evidence" value="ECO:0007669"/>
    <property type="project" value="UniProtKB-KW"/>
</dbReference>
<dbReference type="InterPro" id="IPR036397">
    <property type="entry name" value="RNaseH_sf"/>
</dbReference>
<evidence type="ECO:0000313" key="18">
    <source>
        <dbReference type="EMBL" id="CEL57201.1"/>
    </source>
</evidence>
<keyword evidence="13" id="KW-0511">Multifunctional enzyme</keyword>
<evidence type="ECO:0000259" key="17">
    <source>
        <dbReference type="PROSITE" id="PS50994"/>
    </source>
</evidence>
<evidence type="ECO:0000256" key="14">
    <source>
        <dbReference type="ARBA" id="ARBA00048173"/>
    </source>
</evidence>
<dbReference type="GO" id="GO:0003964">
    <property type="term" value="F:RNA-directed DNA polymerase activity"/>
    <property type="evidence" value="ECO:0007669"/>
    <property type="project" value="UniProtKB-KW"/>
</dbReference>
<feature type="compositionally biased region" description="Polar residues" evidence="16">
    <location>
        <begin position="362"/>
        <end position="386"/>
    </location>
</feature>
<dbReference type="Pfam" id="PF00665">
    <property type="entry name" value="rve"/>
    <property type="match status" value="1"/>
</dbReference>
<protein>
    <submittedName>
        <fullName evidence="18">Retrovirus-related Pol polyprotein from transposon TNT 1-94</fullName>
    </submittedName>
</protein>
<dbReference type="Pfam" id="PF07727">
    <property type="entry name" value="RVT_2"/>
    <property type="match status" value="1"/>
</dbReference>
<keyword evidence="5" id="KW-0255">Endonuclease</keyword>
<feature type="compositionally biased region" description="Polar residues" evidence="16">
    <location>
        <begin position="344"/>
        <end position="354"/>
    </location>
</feature>
<evidence type="ECO:0000256" key="12">
    <source>
        <dbReference type="ARBA" id="ARBA00023172"/>
    </source>
</evidence>
<dbReference type="PROSITE" id="PS50994">
    <property type="entry name" value="INTEGRASE"/>
    <property type="match status" value="1"/>
</dbReference>
<dbReference type="STRING" id="1108050.A0A0B7FGS9"/>
<dbReference type="GO" id="GO:0032196">
    <property type="term" value="P:transposition"/>
    <property type="evidence" value="ECO:0007669"/>
    <property type="project" value="UniProtKB-KW"/>
</dbReference>
<keyword evidence="11" id="KW-0239">DNA-directed DNA polymerase</keyword>
<dbReference type="SUPFAM" id="SSF53098">
    <property type="entry name" value="Ribonuclease H-like"/>
    <property type="match status" value="1"/>
</dbReference>
<reference evidence="18 19" key="1">
    <citation type="submission" date="2014-11" db="EMBL/GenBank/DDBJ databases">
        <authorList>
            <person name="Wibberg Daniel"/>
        </authorList>
    </citation>
    <scope>NUCLEOTIDE SEQUENCE [LARGE SCALE GENOMIC DNA]</scope>
    <source>
        <strain evidence="18">Rhizoctonia solani AG1-IB 7/3/14</strain>
    </source>
</reference>
<dbReference type="AlphaFoldDB" id="A0A0B7FGS9"/>
<evidence type="ECO:0000256" key="11">
    <source>
        <dbReference type="ARBA" id="ARBA00022932"/>
    </source>
</evidence>
<gene>
    <name evidence="18" type="ORF">RSOLAG1IB_12081</name>
</gene>
<dbReference type="PANTHER" id="PTHR42648">
    <property type="entry name" value="TRANSPOSASE, PUTATIVE-RELATED"/>
    <property type="match status" value="1"/>
</dbReference>
<dbReference type="GO" id="GO:0005634">
    <property type="term" value="C:nucleus"/>
    <property type="evidence" value="ECO:0007669"/>
    <property type="project" value="UniProtKB-ARBA"/>
</dbReference>
<sequence>MEVIETPEGLDFECKTCIQAKAHQRPFPKDSKTEAKEIGELIVTDVWGPAQVKSIGNYRYYVSFTDVATRFTRLGFLKHKDETLEEYKAFEAMLNTQKGLKIKRVRFDNGGEFVNNNWRSHAAQKGTILETTAPYSAQQNGIAERLNRTLAERARAMLIESRAPKFLWSEAIAYACYLKNRIPTQIHGKFWPTPFEAFWGRKPEVSNLHPWGTKCYVLGQGENRSKLDPKSFLARFTGISDIQGKSWRYYKEGAHKILHSRNVFFLRKHMLQTDEKIDFELLEPTIPPAEGENKENDSSRMEEHARNTHTGGEKSDTKTNKQEDMKDIKEEKKEHKTPSHLPTKANTKPLTAPSTIRLMSPAQATRSKTTKSPASPPVSNTANTNYTGIRTRRGRTGEPHMEVLQDRGKLQIKIDDTQVKGQSDHCTSEHTLTHDSETNETTNLCIEQPLTNIYADLPALEPIYPYANPPSDLPGLTDLAYKLSELLKHRTTKSPTDSDDETLLSHGVTDNEPHWALAARASNPDDNPTYEQAMTSPESSQWIAAMEEEYSQLMRMGTFTPTPRPPTGTNIIGCRWVFAKKRDEHGNVTRYKARLVAKGYTQKPGQDFDDTFAPVLRLDSLRILCSLACYNDWDMRQLDVVGAYLNATLQEELYMEQIPGFSDSTDNVLRLHRSLLHSTNV</sequence>
<dbReference type="GO" id="GO:0015074">
    <property type="term" value="P:DNA integration"/>
    <property type="evidence" value="ECO:0007669"/>
    <property type="project" value="UniProtKB-KW"/>
</dbReference>
<dbReference type="InterPro" id="IPR039537">
    <property type="entry name" value="Retrotran_Ty1/copia-like"/>
</dbReference>
<keyword evidence="4" id="KW-0479">Metal-binding</keyword>
<dbReference type="Pfam" id="PF25597">
    <property type="entry name" value="SH3_retrovirus"/>
    <property type="match status" value="1"/>
</dbReference>
<dbReference type="PANTHER" id="PTHR42648:SF11">
    <property type="entry name" value="TRANSPOSON TY4-P GAG-POL POLYPROTEIN"/>
    <property type="match status" value="1"/>
</dbReference>
<dbReference type="Gene3D" id="3.30.420.10">
    <property type="entry name" value="Ribonuclease H-like superfamily/Ribonuclease H"/>
    <property type="match status" value="1"/>
</dbReference>
<dbReference type="GO" id="GO:0003887">
    <property type="term" value="F:DNA-directed DNA polymerase activity"/>
    <property type="evidence" value="ECO:0007669"/>
    <property type="project" value="UniProtKB-KW"/>
</dbReference>
<evidence type="ECO:0000256" key="16">
    <source>
        <dbReference type="SAM" id="MobiDB-lite"/>
    </source>
</evidence>
<keyword evidence="9" id="KW-0229">DNA integration</keyword>
<evidence type="ECO:0000256" key="8">
    <source>
        <dbReference type="ARBA" id="ARBA00022884"/>
    </source>
</evidence>
<dbReference type="InterPro" id="IPR057670">
    <property type="entry name" value="SH3_retrovirus"/>
</dbReference>
<comment type="catalytic activity">
    <reaction evidence="14">
        <text>DNA(n) + a 2'-deoxyribonucleoside 5'-triphosphate = DNA(n+1) + diphosphate</text>
        <dbReference type="Rhea" id="RHEA:22508"/>
        <dbReference type="Rhea" id="RHEA-COMP:17339"/>
        <dbReference type="Rhea" id="RHEA-COMP:17340"/>
        <dbReference type="ChEBI" id="CHEBI:33019"/>
        <dbReference type="ChEBI" id="CHEBI:61560"/>
        <dbReference type="ChEBI" id="CHEBI:173112"/>
        <dbReference type="EC" id="2.7.7.49"/>
    </reaction>
</comment>
<dbReference type="GO" id="GO:0046872">
    <property type="term" value="F:metal ion binding"/>
    <property type="evidence" value="ECO:0007669"/>
    <property type="project" value="UniProtKB-KW"/>
</dbReference>
<evidence type="ECO:0000256" key="7">
    <source>
        <dbReference type="ARBA" id="ARBA00022842"/>
    </source>
</evidence>
<evidence type="ECO:0000313" key="19">
    <source>
        <dbReference type="Proteomes" id="UP000059188"/>
    </source>
</evidence>
<feature type="compositionally biased region" description="Basic and acidic residues" evidence="16">
    <location>
        <begin position="291"/>
        <end position="337"/>
    </location>
</feature>
<evidence type="ECO:0000256" key="2">
    <source>
        <dbReference type="ARBA" id="ARBA00022695"/>
    </source>
</evidence>
<feature type="region of interest" description="Disordered" evidence="16">
    <location>
        <begin position="282"/>
        <end position="395"/>
    </location>
</feature>
<dbReference type="OrthoDB" id="2742630at2759"/>
<keyword evidence="3" id="KW-0540">Nuclease</keyword>
<keyword evidence="12" id="KW-0233">DNA recombination</keyword>
<evidence type="ECO:0000256" key="13">
    <source>
        <dbReference type="ARBA" id="ARBA00023268"/>
    </source>
</evidence>
<feature type="domain" description="Integrase catalytic" evidence="17">
    <location>
        <begin position="22"/>
        <end position="202"/>
    </location>
</feature>
<dbReference type="GO" id="GO:0016787">
    <property type="term" value="F:hydrolase activity"/>
    <property type="evidence" value="ECO:0007669"/>
    <property type="project" value="UniProtKB-KW"/>
</dbReference>
<keyword evidence="19" id="KW-1185">Reference proteome</keyword>
<keyword evidence="6" id="KW-0378">Hydrolase</keyword>
<keyword evidence="11" id="KW-0808">Transferase</keyword>
<keyword evidence="10" id="KW-0695">RNA-directed DNA polymerase</keyword>
<name>A0A0B7FGS9_THACB</name>
<dbReference type="InterPro" id="IPR013103">
    <property type="entry name" value="RVT_2"/>
</dbReference>
<dbReference type="InterPro" id="IPR012337">
    <property type="entry name" value="RNaseH-like_sf"/>
</dbReference>
<dbReference type="Proteomes" id="UP000059188">
    <property type="component" value="Unassembled WGS sequence"/>
</dbReference>
<evidence type="ECO:0000256" key="4">
    <source>
        <dbReference type="ARBA" id="ARBA00022723"/>
    </source>
</evidence>
<evidence type="ECO:0000256" key="1">
    <source>
        <dbReference type="ARBA" id="ARBA00022578"/>
    </source>
</evidence>
<evidence type="ECO:0000256" key="5">
    <source>
        <dbReference type="ARBA" id="ARBA00022759"/>
    </source>
</evidence>
<organism evidence="18 19">
    <name type="scientific">Thanatephorus cucumeris (strain AG1-IB / isolate 7/3/14)</name>
    <name type="common">Lettuce bottom rot fungus</name>
    <name type="synonym">Rhizoctonia solani</name>
    <dbReference type="NCBI Taxonomy" id="1108050"/>
    <lineage>
        <taxon>Eukaryota</taxon>
        <taxon>Fungi</taxon>
        <taxon>Dikarya</taxon>
        <taxon>Basidiomycota</taxon>
        <taxon>Agaricomycotina</taxon>
        <taxon>Agaricomycetes</taxon>
        <taxon>Cantharellales</taxon>
        <taxon>Ceratobasidiaceae</taxon>
        <taxon>Rhizoctonia</taxon>
        <taxon>Rhizoctonia solani AG-1</taxon>
    </lineage>
</organism>
<keyword evidence="7" id="KW-0460">Magnesium</keyword>
<proteinExistence type="predicted"/>
<dbReference type="GO" id="GO:0003723">
    <property type="term" value="F:RNA binding"/>
    <property type="evidence" value="ECO:0007669"/>
    <property type="project" value="UniProtKB-KW"/>
</dbReference>
<evidence type="ECO:0000256" key="3">
    <source>
        <dbReference type="ARBA" id="ARBA00022722"/>
    </source>
</evidence>
<comment type="catalytic activity">
    <reaction evidence="15">
        <text>DNA(n) + a 2'-deoxyribonucleoside 5'-triphosphate = DNA(n+1) + diphosphate</text>
        <dbReference type="Rhea" id="RHEA:22508"/>
        <dbReference type="Rhea" id="RHEA-COMP:17339"/>
        <dbReference type="Rhea" id="RHEA-COMP:17340"/>
        <dbReference type="ChEBI" id="CHEBI:33019"/>
        <dbReference type="ChEBI" id="CHEBI:61560"/>
        <dbReference type="ChEBI" id="CHEBI:173112"/>
        <dbReference type="EC" id="2.7.7.7"/>
    </reaction>
</comment>
<evidence type="ECO:0000256" key="10">
    <source>
        <dbReference type="ARBA" id="ARBA00022918"/>
    </source>
</evidence>
<keyword evidence="1" id="KW-0815">Transposition</keyword>